<proteinExistence type="predicted"/>
<gene>
    <name evidence="5" type="ORF">SAY87_012326</name>
</gene>
<dbReference type="GO" id="GO:0016226">
    <property type="term" value="P:iron-sulfur cluster assembly"/>
    <property type="evidence" value="ECO:0007669"/>
    <property type="project" value="TreeGrafter"/>
</dbReference>
<evidence type="ECO:0000259" key="4">
    <source>
        <dbReference type="Pfam" id="PF25455"/>
    </source>
</evidence>
<organism evidence="5 6">
    <name type="scientific">Trapa incisa</name>
    <dbReference type="NCBI Taxonomy" id="236973"/>
    <lineage>
        <taxon>Eukaryota</taxon>
        <taxon>Viridiplantae</taxon>
        <taxon>Streptophyta</taxon>
        <taxon>Embryophyta</taxon>
        <taxon>Tracheophyta</taxon>
        <taxon>Spermatophyta</taxon>
        <taxon>Magnoliopsida</taxon>
        <taxon>eudicotyledons</taxon>
        <taxon>Gunneridae</taxon>
        <taxon>Pentapetalae</taxon>
        <taxon>rosids</taxon>
        <taxon>malvids</taxon>
        <taxon>Myrtales</taxon>
        <taxon>Lythraceae</taxon>
        <taxon>Trapa</taxon>
    </lineage>
</organism>
<evidence type="ECO:0000313" key="5">
    <source>
        <dbReference type="EMBL" id="KAK4746014.1"/>
    </source>
</evidence>
<comment type="caution">
    <text evidence="5">The sequence shown here is derived from an EMBL/GenBank/DDBJ whole genome shotgun (WGS) entry which is preliminary data.</text>
</comment>
<dbReference type="PANTHER" id="PTHR22602">
    <property type="entry name" value="TRANSFERASE CAF17, MITOCHONDRIAL-RELATED"/>
    <property type="match status" value="1"/>
</dbReference>
<dbReference type="SUPFAM" id="SSF103025">
    <property type="entry name" value="Folate-binding domain"/>
    <property type="match status" value="1"/>
</dbReference>
<comment type="subcellular location">
    <subcellularLocation>
        <location evidence="1">Mitochondrion</location>
    </subcellularLocation>
</comment>
<evidence type="ECO:0000256" key="1">
    <source>
        <dbReference type="ARBA" id="ARBA00004173"/>
    </source>
</evidence>
<dbReference type="Gene3D" id="3.30.1360.120">
    <property type="entry name" value="Probable tRNA modification gtpase trme, domain 1"/>
    <property type="match status" value="1"/>
</dbReference>
<dbReference type="AlphaFoldDB" id="A0AAN7GQ37"/>
<dbReference type="Pfam" id="PF25455">
    <property type="entry name" value="Beta-barrel_CAF17_C"/>
    <property type="match status" value="1"/>
</dbReference>
<dbReference type="EMBL" id="JAXIOK010000021">
    <property type="protein sequence ID" value="KAK4746014.1"/>
    <property type="molecule type" value="Genomic_DNA"/>
</dbReference>
<dbReference type="InterPro" id="IPR057460">
    <property type="entry name" value="CAF17_C"/>
</dbReference>
<keyword evidence="2" id="KW-0809">Transit peptide</keyword>
<reference evidence="5 6" key="1">
    <citation type="journal article" date="2023" name="Hortic Res">
        <title>Pangenome of water caltrop reveals structural variations and asymmetric subgenome divergence after allopolyploidization.</title>
        <authorList>
            <person name="Zhang X."/>
            <person name="Chen Y."/>
            <person name="Wang L."/>
            <person name="Yuan Y."/>
            <person name="Fang M."/>
            <person name="Shi L."/>
            <person name="Lu R."/>
            <person name="Comes H.P."/>
            <person name="Ma Y."/>
            <person name="Chen Y."/>
            <person name="Huang G."/>
            <person name="Zhou Y."/>
            <person name="Zheng Z."/>
            <person name="Qiu Y."/>
        </authorList>
    </citation>
    <scope>NUCLEOTIDE SEQUENCE [LARGE SCALE GENOMIC DNA]</scope>
    <source>
        <tissue evidence="5">Roots</tissue>
    </source>
</reference>
<dbReference type="PANTHER" id="PTHR22602:SF0">
    <property type="entry name" value="TRANSFERASE CAF17, MITOCHONDRIAL-RELATED"/>
    <property type="match status" value="1"/>
</dbReference>
<sequence length="405" mass="45170">MHRFKHSLLHPRFGPSFNIPIRFNHDHSLSDIGSMASRLRSRSVIRFSGPDTLKFLQGLVTNDVRRLGEPVGNAERISNVPTPNVSFATVPPMYAALLTPQGRFLYDFFLYRPSRSEERVDPTGSAPGSDPNGEFELFADVDSQALDDILRTLKRYRLRSKVTIENVAEDFSCWQRYGNNMSSKCASGEDPEGVAIGWGSRTDLAATSSSQGNEHGWQWFRDPRLEILGYRGIFPSTTEAPLVGADKETHEDNYLLWRLEKGVAEGSTEIPKGEAIPLEYNLEGLNAISFDKGCYVGQELVARTHHRGVIRKRVLPLKFLSSCGKVEDQRVVSGSEVLNAETGKKIGTVTTALACQGLGLLRLEEALKQPNTLTVQGQVDVKVEAIKPNWWPLEWFQENQQIAVA</sequence>
<dbReference type="InterPro" id="IPR017703">
    <property type="entry name" value="YgfZ/GCV_T_CS"/>
</dbReference>
<dbReference type="GO" id="GO:0005759">
    <property type="term" value="C:mitochondrial matrix"/>
    <property type="evidence" value="ECO:0007669"/>
    <property type="project" value="TreeGrafter"/>
</dbReference>
<evidence type="ECO:0000256" key="2">
    <source>
        <dbReference type="ARBA" id="ARBA00022946"/>
    </source>
</evidence>
<name>A0AAN7GQ37_9MYRT</name>
<evidence type="ECO:0000256" key="3">
    <source>
        <dbReference type="ARBA" id="ARBA00023128"/>
    </source>
</evidence>
<dbReference type="FunFam" id="3.30.1360.120:FF:000024">
    <property type="entry name" value="Putative transferase, mitochondrial"/>
    <property type="match status" value="1"/>
</dbReference>
<protein>
    <recommendedName>
        <fullName evidence="4">CAF17 C-terminal domain-containing protein</fullName>
    </recommendedName>
</protein>
<accession>A0AAN7GQ37</accession>
<keyword evidence="3" id="KW-0496">Mitochondrion</keyword>
<dbReference type="InterPro" id="IPR045179">
    <property type="entry name" value="YgfZ/GcvT"/>
</dbReference>
<dbReference type="InterPro" id="IPR027266">
    <property type="entry name" value="TrmE/GcvT-like"/>
</dbReference>
<evidence type="ECO:0000313" key="6">
    <source>
        <dbReference type="Proteomes" id="UP001345219"/>
    </source>
</evidence>
<dbReference type="NCBIfam" id="TIGR03317">
    <property type="entry name" value="ygfZ_signature"/>
    <property type="match status" value="1"/>
</dbReference>
<keyword evidence="6" id="KW-1185">Reference proteome</keyword>
<dbReference type="Proteomes" id="UP001345219">
    <property type="component" value="Chromosome 10"/>
</dbReference>
<feature type="domain" description="CAF17 C-terminal" evidence="4">
    <location>
        <begin position="311"/>
        <end position="392"/>
    </location>
</feature>